<accession>A0A7V7GS85</accession>
<dbReference type="AlphaFoldDB" id="A0A7V7GS85"/>
<dbReference type="RefSeq" id="WP_149333307.1">
    <property type="nucleotide sequence ID" value="NZ_QOVF01000004.1"/>
</dbReference>
<reference evidence="1 2" key="1">
    <citation type="submission" date="2018-07" db="EMBL/GenBank/DDBJ databases">
        <title>Pseudomonas laoshanensis sp. nov., isolated from soil.</title>
        <authorList>
            <person name="Sun J."/>
            <person name="Yu L."/>
            <person name="Wang M."/>
            <person name="Zhang C."/>
        </authorList>
    </citation>
    <scope>NUCLEOTIDE SEQUENCE [LARGE SCALE GENOMIC DNA]</scope>
    <source>
        <strain evidence="1 2">Y22</strain>
    </source>
</reference>
<protein>
    <submittedName>
        <fullName evidence="1">Pilus assembly protein</fullName>
    </submittedName>
</protein>
<comment type="caution">
    <text evidence="1">The sequence shown here is derived from an EMBL/GenBank/DDBJ whole genome shotgun (WGS) entry which is preliminary data.</text>
</comment>
<dbReference type="OrthoDB" id="8703192at2"/>
<dbReference type="EMBL" id="QOVF01000004">
    <property type="protein sequence ID" value="KAA0693566.1"/>
    <property type="molecule type" value="Genomic_DNA"/>
</dbReference>
<name>A0A7V7GS85_9GAMM</name>
<sequence>MRTLELDFAPPRTARARGWVLLSLGLVSVLACGLAQQVISSQQAERAGAVVQVGAAGLAADQQTSTLSQSPEELRSSRAILAEIRSASDQVNRPWERLFVNLETLPLENVALLSLITDGRNRQLRIQAEARDLASMLAFHQELERSQELSDVYLINHEVMAQMDGEPVLFNLLVTWSGSHAPL</sequence>
<keyword evidence="2" id="KW-1185">Reference proteome</keyword>
<dbReference type="PROSITE" id="PS51257">
    <property type="entry name" value="PROKAR_LIPOPROTEIN"/>
    <property type="match status" value="1"/>
</dbReference>
<evidence type="ECO:0000313" key="1">
    <source>
        <dbReference type="EMBL" id="KAA0693566.1"/>
    </source>
</evidence>
<evidence type="ECO:0000313" key="2">
    <source>
        <dbReference type="Proteomes" id="UP000463138"/>
    </source>
</evidence>
<organism evidence="1 2">
    <name type="scientific">Halopseudomonas laoshanensis</name>
    <dbReference type="NCBI Taxonomy" id="2268758"/>
    <lineage>
        <taxon>Bacteria</taxon>
        <taxon>Pseudomonadati</taxon>
        <taxon>Pseudomonadota</taxon>
        <taxon>Gammaproteobacteria</taxon>
        <taxon>Pseudomonadales</taxon>
        <taxon>Pseudomonadaceae</taxon>
        <taxon>Halopseudomonas</taxon>
    </lineage>
</organism>
<dbReference type="Proteomes" id="UP000463138">
    <property type="component" value="Unassembled WGS sequence"/>
</dbReference>
<gene>
    <name evidence="1" type="ORF">DT594_14370</name>
</gene>
<proteinExistence type="predicted"/>